<sequence>MIRLSRTIRDFAGQRKAIRAGRYGVIETHAGVLVAIHLRAWPKVLSLRELWPVGDRFHEAGPADRCRLYYNQPRSAPGFLALRYVASTRGAGYRTIRTALLALDWVAELKQTDAIVCDAANSRLSDRSLRRMGWAPHKPQRWRRNYIRRFYGEYPPNPLSRSVEPSASADGVLPVGPNASAALREPLWVG</sequence>
<name>A0A518D9B5_9BACT</name>
<organism evidence="1 2">
    <name type="scientific">Pirellulimonas nuda</name>
    <dbReference type="NCBI Taxonomy" id="2528009"/>
    <lineage>
        <taxon>Bacteria</taxon>
        <taxon>Pseudomonadati</taxon>
        <taxon>Planctomycetota</taxon>
        <taxon>Planctomycetia</taxon>
        <taxon>Pirellulales</taxon>
        <taxon>Lacipirellulaceae</taxon>
        <taxon>Pirellulimonas</taxon>
    </lineage>
</organism>
<dbReference type="RefSeq" id="WP_145282594.1">
    <property type="nucleotide sequence ID" value="NZ_CP036291.1"/>
</dbReference>
<protein>
    <recommendedName>
        <fullName evidence="3">N-acetyltransferase domain-containing protein</fullName>
    </recommendedName>
</protein>
<dbReference type="AlphaFoldDB" id="A0A518D9B5"/>
<dbReference type="EMBL" id="CP036291">
    <property type="protein sequence ID" value="QDU88069.1"/>
    <property type="molecule type" value="Genomic_DNA"/>
</dbReference>
<evidence type="ECO:0008006" key="3">
    <source>
        <dbReference type="Google" id="ProtNLM"/>
    </source>
</evidence>
<evidence type="ECO:0000313" key="2">
    <source>
        <dbReference type="Proteomes" id="UP000317429"/>
    </source>
</evidence>
<proteinExistence type="predicted"/>
<evidence type="ECO:0000313" key="1">
    <source>
        <dbReference type="EMBL" id="QDU88069.1"/>
    </source>
</evidence>
<dbReference type="OrthoDB" id="286488at2"/>
<keyword evidence="2" id="KW-1185">Reference proteome</keyword>
<reference evidence="1 2" key="1">
    <citation type="submission" date="2019-02" db="EMBL/GenBank/DDBJ databases">
        <title>Deep-cultivation of Planctomycetes and their phenomic and genomic characterization uncovers novel biology.</title>
        <authorList>
            <person name="Wiegand S."/>
            <person name="Jogler M."/>
            <person name="Boedeker C."/>
            <person name="Pinto D."/>
            <person name="Vollmers J."/>
            <person name="Rivas-Marin E."/>
            <person name="Kohn T."/>
            <person name="Peeters S.H."/>
            <person name="Heuer A."/>
            <person name="Rast P."/>
            <person name="Oberbeckmann S."/>
            <person name="Bunk B."/>
            <person name="Jeske O."/>
            <person name="Meyerdierks A."/>
            <person name="Storesund J.E."/>
            <person name="Kallscheuer N."/>
            <person name="Luecker S."/>
            <person name="Lage O.M."/>
            <person name="Pohl T."/>
            <person name="Merkel B.J."/>
            <person name="Hornburger P."/>
            <person name="Mueller R.-W."/>
            <person name="Bruemmer F."/>
            <person name="Labrenz M."/>
            <person name="Spormann A.M."/>
            <person name="Op den Camp H."/>
            <person name="Overmann J."/>
            <person name="Amann R."/>
            <person name="Jetten M.S.M."/>
            <person name="Mascher T."/>
            <person name="Medema M.H."/>
            <person name="Devos D.P."/>
            <person name="Kaster A.-K."/>
            <person name="Ovreas L."/>
            <person name="Rohde M."/>
            <person name="Galperin M.Y."/>
            <person name="Jogler C."/>
        </authorList>
    </citation>
    <scope>NUCLEOTIDE SEQUENCE [LARGE SCALE GENOMIC DNA]</scope>
    <source>
        <strain evidence="1 2">Pla175</strain>
    </source>
</reference>
<accession>A0A518D9B5</accession>
<gene>
    <name evidence="1" type="ORF">Pla175_14390</name>
</gene>
<dbReference type="KEGG" id="pnd:Pla175_14390"/>
<dbReference type="Proteomes" id="UP000317429">
    <property type="component" value="Chromosome"/>
</dbReference>